<name>A0A444UKW1_ACIRT</name>
<organism evidence="2 3">
    <name type="scientific">Acipenser ruthenus</name>
    <name type="common">Sterlet sturgeon</name>
    <dbReference type="NCBI Taxonomy" id="7906"/>
    <lineage>
        <taxon>Eukaryota</taxon>
        <taxon>Metazoa</taxon>
        <taxon>Chordata</taxon>
        <taxon>Craniata</taxon>
        <taxon>Vertebrata</taxon>
        <taxon>Euteleostomi</taxon>
        <taxon>Actinopterygii</taxon>
        <taxon>Chondrostei</taxon>
        <taxon>Acipenseriformes</taxon>
        <taxon>Acipenseridae</taxon>
        <taxon>Acipenser</taxon>
    </lineage>
</organism>
<keyword evidence="1" id="KW-0812">Transmembrane</keyword>
<keyword evidence="3" id="KW-1185">Reference proteome</keyword>
<evidence type="ECO:0000256" key="1">
    <source>
        <dbReference type="SAM" id="Phobius"/>
    </source>
</evidence>
<evidence type="ECO:0000313" key="3">
    <source>
        <dbReference type="Proteomes" id="UP000289886"/>
    </source>
</evidence>
<feature type="transmembrane region" description="Helical" evidence="1">
    <location>
        <begin position="213"/>
        <end position="231"/>
    </location>
</feature>
<proteinExistence type="predicted"/>
<dbReference type="InterPro" id="IPR050600">
    <property type="entry name" value="SETD3_SETD6_MTase"/>
</dbReference>
<dbReference type="SUPFAM" id="SSF82199">
    <property type="entry name" value="SET domain"/>
    <property type="match status" value="1"/>
</dbReference>
<protein>
    <submittedName>
        <fullName evidence="2">SET domain-containing protein 4</fullName>
    </submittedName>
</protein>
<keyword evidence="1" id="KW-1133">Transmembrane helix</keyword>
<dbReference type="InterPro" id="IPR046341">
    <property type="entry name" value="SET_dom_sf"/>
</dbReference>
<dbReference type="PANTHER" id="PTHR13271">
    <property type="entry name" value="UNCHARACTERIZED PUTATIVE METHYLTRANSFERASE"/>
    <property type="match status" value="1"/>
</dbReference>
<keyword evidence="1" id="KW-0472">Membrane</keyword>
<comment type="caution">
    <text evidence="2">The sequence shown here is derived from an EMBL/GenBank/DDBJ whole genome shotgun (WGS) entry which is preliminary data.</text>
</comment>
<accession>A0A444UKW1</accession>
<dbReference type="GO" id="GO:0016279">
    <property type="term" value="F:protein-lysine N-methyltransferase activity"/>
    <property type="evidence" value="ECO:0007669"/>
    <property type="project" value="TreeGrafter"/>
</dbReference>
<dbReference type="AlphaFoldDB" id="A0A444UKW1"/>
<dbReference type="PANTHER" id="PTHR13271:SF151">
    <property type="entry name" value="SET DOMAIN-CONTAINING PROTEIN 4"/>
    <property type="match status" value="1"/>
</dbReference>
<reference evidence="2 3" key="1">
    <citation type="submission" date="2019-01" db="EMBL/GenBank/DDBJ databases">
        <title>Draft Genome and Complete Hox-Cluster Characterization of the Sterlet Sturgeon (Acipenser ruthenus).</title>
        <authorList>
            <person name="Wei Q."/>
        </authorList>
    </citation>
    <scope>NUCLEOTIDE SEQUENCE [LARGE SCALE GENOMIC DNA]</scope>
    <source>
        <strain evidence="2">WHYD16114868_AA</strain>
        <tissue evidence="2">Blood</tissue>
    </source>
</reference>
<gene>
    <name evidence="2" type="ORF">EOD39_12651</name>
</gene>
<sequence length="261" mass="29915">MKHPQSEFLSREPDVYALAPYLDLLNHSPGVEVTAAFNEKSQCYEIRTGRDCRRYEQVFICYGPHDNQRLLLEYGFIAGGNPHSVVYIDQDVLQSCLLKEDKQTAQKLSFLMENNFLDSCWKKVLLGASVSSENEKMSLNLAERLCCYLMDDNNKAMQKPSKDFPGDSSVDAWTRVGFEFFPEEVMTGFNLESSLPYPLKQYKRKRMELVQEWTLYIIALAMLLVLLRFCVKFLVKIKTMTNEVGPSCAMLTNFNGSSMGE</sequence>
<dbReference type="Gene3D" id="3.90.1410.10">
    <property type="entry name" value="set domain protein methyltransferase, domain 1"/>
    <property type="match status" value="1"/>
</dbReference>
<dbReference type="Proteomes" id="UP000289886">
    <property type="component" value="Unassembled WGS sequence"/>
</dbReference>
<evidence type="ECO:0000313" key="2">
    <source>
        <dbReference type="EMBL" id="RXM35738.1"/>
    </source>
</evidence>
<dbReference type="EMBL" id="SCEB01214370">
    <property type="protein sequence ID" value="RXM35738.1"/>
    <property type="molecule type" value="Genomic_DNA"/>
</dbReference>